<evidence type="ECO:0000256" key="1">
    <source>
        <dbReference type="SAM" id="Phobius"/>
    </source>
</evidence>
<feature type="domain" description="Zinc-ribbon" evidence="2">
    <location>
        <begin position="2"/>
        <end position="24"/>
    </location>
</feature>
<dbReference type="EMBL" id="CP003179">
    <property type="protein sequence ID" value="AEW05893.1"/>
    <property type="molecule type" value="Genomic_DNA"/>
</dbReference>
<gene>
    <name evidence="3" type="ordered locus">Sulac_2430</name>
</gene>
<name>G8TVH4_SULAD</name>
<reference evidence="4" key="1">
    <citation type="submission" date="2011-12" db="EMBL/GenBank/DDBJ databases">
        <title>The complete genome of chromosome of Sulfobacillus acidophilus DSM 10332.</title>
        <authorList>
            <person name="Lucas S."/>
            <person name="Han J."/>
            <person name="Lapidus A."/>
            <person name="Bruce D."/>
            <person name="Goodwin L."/>
            <person name="Pitluck S."/>
            <person name="Peters L."/>
            <person name="Kyrpides N."/>
            <person name="Mavromatis K."/>
            <person name="Ivanova N."/>
            <person name="Mikhailova N."/>
            <person name="Chertkov O."/>
            <person name="Saunders E."/>
            <person name="Detter J.C."/>
            <person name="Tapia R."/>
            <person name="Han C."/>
            <person name="Land M."/>
            <person name="Hauser L."/>
            <person name="Markowitz V."/>
            <person name="Cheng J.-F."/>
            <person name="Hugenholtz P."/>
            <person name="Woyke T."/>
            <person name="Wu D."/>
            <person name="Pukall R."/>
            <person name="Gehrich-Schroeter G."/>
            <person name="Schneider S."/>
            <person name="Klenk H.-P."/>
            <person name="Eisen J.A."/>
        </authorList>
    </citation>
    <scope>NUCLEOTIDE SEQUENCE [LARGE SCALE GENOMIC DNA]</scope>
    <source>
        <strain evidence="4">ATCC 700253 / DSM 10332 / NAL</strain>
    </source>
</reference>
<keyword evidence="4" id="KW-1185">Reference proteome</keyword>
<accession>G8TVH4</accession>
<keyword evidence="1" id="KW-0472">Membrane</keyword>
<dbReference type="STRING" id="679936.Sulac_2430"/>
<dbReference type="AlphaFoldDB" id="G8TVH4"/>
<dbReference type="KEGG" id="sap:Sulac_2430"/>
<reference evidence="3 4" key="2">
    <citation type="journal article" date="2012" name="Stand. Genomic Sci.">
        <title>Complete genome sequence of the moderately thermophilic mineral-sulfide-oxidizing firmicute Sulfobacillus acidophilus type strain (NAL(T)).</title>
        <authorList>
            <person name="Anderson I."/>
            <person name="Chertkov O."/>
            <person name="Chen A."/>
            <person name="Saunders E."/>
            <person name="Lapidus A."/>
            <person name="Nolan M."/>
            <person name="Lucas S."/>
            <person name="Hammon N."/>
            <person name="Deshpande S."/>
            <person name="Cheng J.F."/>
            <person name="Han C."/>
            <person name="Tapia R."/>
            <person name="Goodwin L.A."/>
            <person name="Pitluck S."/>
            <person name="Liolios K."/>
            <person name="Pagani I."/>
            <person name="Ivanova N."/>
            <person name="Mikhailova N."/>
            <person name="Pati A."/>
            <person name="Palaniappan K."/>
            <person name="Land M."/>
            <person name="Pan C."/>
            <person name="Rohde M."/>
            <person name="Pukall R."/>
            <person name="Goker M."/>
            <person name="Detter J.C."/>
            <person name="Woyke T."/>
            <person name="Bristow J."/>
            <person name="Eisen J.A."/>
            <person name="Markowitz V."/>
            <person name="Hugenholtz P."/>
            <person name="Kyrpides N.C."/>
            <person name="Klenk H.P."/>
            <person name="Mavromatis K."/>
        </authorList>
    </citation>
    <scope>NUCLEOTIDE SEQUENCE [LARGE SCALE GENOMIC DNA]</scope>
    <source>
        <strain evidence="4">ATCC 700253 / DSM 10332 / NAL</strain>
    </source>
</reference>
<evidence type="ECO:0000313" key="4">
    <source>
        <dbReference type="Proteomes" id="UP000005439"/>
    </source>
</evidence>
<evidence type="ECO:0000313" key="3">
    <source>
        <dbReference type="EMBL" id="AEW05893.1"/>
    </source>
</evidence>
<proteinExistence type="predicted"/>
<dbReference type="InterPro" id="IPR026870">
    <property type="entry name" value="Zinc_ribbon_dom"/>
</dbReference>
<organism evidence="3 4">
    <name type="scientific">Sulfobacillus acidophilus (strain ATCC 700253 / DSM 10332 / NAL)</name>
    <dbReference type="NCBI Taxonomy" id="679936"/>
    <lineage>
        <taxon>Bacteria</taxon>
        <taxon>Bacillati</taxon>
        <taxon>Bacillota</taxon>
        <taxon>Clostridia</taxon>
        <taxon>Eubacteriales</taxon>
        <taxon>Clostridiales Family XVII. Incertae Sedis</taxon>
        <taxon>Sulfobacillus</taxon>
    </lineage>
</organism>
<keyword evidence="1" id="KW-1133">Transmembrane helix</keyword>
<keyword evidence="1" id="KW-0812">Transmembrane</keyword>
<feature type="transmembrane region" description="Helical" evidence="1">
    <location>
        <begin position="78"/>
        <end position="99"/>
    </location>
</feature>
<sequence length="135" mass="15196">MFCRNCGENIPVDSVFCPHCGKNLMEIERVRETAGPAEELPSRPRAASRRSWPLWSQIRQKGPAWGDQLRVWSQHLSLFRVLWTMGLVFSGVGFIVGLTGHQAPALDWILFGFVLVFAAPYAPAPPDSTQQEMRD</sequence>
<dbReference type="Pfam" id="PF13240">
    <property type="entry name" value="Zn_Ribbon_1"/>
    <property type="match status" value="1"/>
</dbReference>
<feature type="transmembrane region" description="Helical" evidence="1">
    <location>
        <begin position="105"/>
        <end position="124"/>
    </location>
</feature>
<protein>
    <recommendedName>
        <fullName evidence="2">Zinc-ribbon domain-containing protein</fullName>
    </recommendedName>
</protein>
<dbReference type="Proteomes" id="UP000005439">
    <property type="component" value="Chromosome"/>
</dbReference>
<evidence type="ECO:0000259" key="2">
    <source>
        <dbReference type="Pfam" id="PF13240"/>
    </source>
</evidence>
<dbReference type="PATRIC" id="fig|679936.5.peg.2517"/>
<dbReference type="HOGENOM" id="CLU_2157080_0_0_9"/>